<organism evidence="3 4">
    <name type="scientific">Franzmannia pantelleriensis</name>
    <dbReference type="NCBI Taxonomy" id="48727"/>
    <lineage>
        <taxon>Bacteria</taxon>
        <taxon>Pseudomonadati</taxon>
        <taxon>Pseudomonadota</taxon>
        <taxon>Gammaproteobacteria</taxon>
        <taxon>Oceanospirillales</taxon>
        <taxon>Halomonadaceae</taxon>
        <taxon>Franzmannia</taxon>
    </lineage>
</organism>
<dbReference type="Pfam" id="PF04752">
    <property type="entry name" value="ChaC"/>
    <property type="match status" value="1"/>
</dbReference>
<name>A0A1G9IQT0_9GAMM</name>
<dbReference type="RefSeq" id="WP_089657511.1">
    <property type="nucleotide sequence ID" value="NZ_FNGH01000003.1"/>
</dbReference>
<dbReference type="AlphaFoldDB" id="A0A1G9IQT0"/>
<keyword evidence="4" id="KW-1185">Reference proteome</keyword>
<dbReference type="InterPro" id="IPR006840">
    <property type="entry name" value="ChaC"/>
</dbReference>
<dbReference type="Proteomes" id="UP000199107">
    <property type="component" value="Unassembled WGS sequence"/>
</dbReference>
<reference evidence="4" key="1">
    <citation type="submission" date="2016-10" db="EMBL/GenBank/DDBJ databases">
        <authorList>
            <person name="Varghese N."/>
            <person name="Submissions S."/>
        </authorList>
    </citation>
    <scope>NUCLEOTIDE SEQUENCE [LARGE SCALE GENOMIC DNA]</scope>
    <source>
        <strain evidence="4">AAP</strain>
    </source>
</reference>
<dbReference type="GO" id="GO:0061928">
    <property type="term" value="F:glutathione specific gamma-glutamylcyclotransferase activity"/>
    <property type="evidence" value="ECO:0007669"/>
    <property type="project" value="UniProtKB-EC"/>
</dbReference>
<accession>A0A1G9IQT0</accession>
<gene>
    <name evidence="3" type="ORF">SAMN05192555_103247</name>
</gene>
<dbReference type="GO" id="GO:0006751">
    <property type="term" value="P:glutathione catabolic process"/>
    <property type="evidence" value="ECO:0007669"/>
    <property type="project" value="InterPro"/>
</dbReference>
<dbReference type="OrthoDB" id="9795692at2"/>
<sequence length="188" mass="20788">MSLDTTHINHQRMPIADDAELWLFGYGSLIWKAGFPYLERRPAYIEGWARRFWQASHDHRGTPRAPGRVATLIHQPGALCHGMAYRISGEVLGGLDIREKNGYLRETTLMHFADGSHAEGLLYLATEDNAAFLGDAPLDTIARQIATAHGPSGANRDYLLNLAAALEDLGAEDAHVFALAERVRDIKT</sequence>
<evidence type="ECO:0000313" key="4">
    <source>
        <dbReference type="Proteomes" id="UP000199107"/>
    </source>
</evidence>
<dbReference type="SUPFAM" id="SSF110857">
    <property type="entry name" value="Gamma-glutamyl cyclotransferase-like"/>
    <property type="match status" value="1"/>
</dbReference>
<evidence type="ECO:0000313" key="3">
    <source>
        <dbReference type="EMBL" id="SDL27415.1"/>
    </source>
</evidence>
<dbReference type="EC" id="4.3.2.7" evidence="1"/>
<proteinExistence type="predicted"/>
<dbReference type="InterPro" id="IPR036568">
    <property type="entry name" value="GGCT-like_sf"/>
</dbReference>
<dbReference type="PANTHER" id="PTHR12192">
    <property type="entry name" value="CATION TRANSPORT PROTEIN CHAC-RELATED"/>
    <property type="match status" value="1"/>
</dbReference>
<dbReference type="Gene3D" id="3.10.490.10">
    <property type="entry name" value="Gamma-glutamyl cyclotransferase-like"/>
    <property type="match status" value="1"/>
</dbReference>
<dbReference type="InterPro" id="IPR013024">
    <property type="entry name" value="GGCT-like"/>
</dbReference>
<dbReference type="STRING" id="48727.SAMN05192555_103247"/>
<evidence type="ECO:0000256" key="1">
    <source>
        <dbReference type="ARBA" id="ARBA00012344"/>
    </source>
</evidence>
<dbReference type="CDD" id="cd06661">
    <property type="entry name" value="GGCT_like"/>
    <property type="match status" value="1"/>
</dbReference>
<evidence type="ECO:0000256" key="2">
    <source>
        <dbReference type="ARBA" id="ARBA00023239"/>
    </source>
</evidence>
<dbReference type="PANTHER" id="PTHR12192:SF2">
    <property type="entry name" value="GLUTATHIONE-SPECIFIC GAMMA-GLUTAMYLCYCLOTRANSFERASE 2"/>
    <property type="match status" value="1"/>
</dbReference>
<dbReference type="EMBL" id="FNGH01000003">
    <property type="protein sequence ID" value="SDL27415.1"/>
    <property type="molecule type" value="Genomic_DNA"/>
</dbReference>
<dbReference type="GO" id="GO:0005737">
    <property type="term" value="C:cytoplasm"/>
    <property type="evidence" value="ECO:0007669"/>
    <property type="project" value="TreeGrafter"/>
</dbReference>
<protein>
    <recommendedName>
        <fullName evidence="1">glutathione-specific gamma-glutamylcyclotransferase</fullName>
        <ecNumber evidence="1">4.3.2.7</ecNumber>
    </recommendedName>
</protein>
<keyword evidence="2" id="KW-0456">Lyase</keyword>